<dbReference type="InterPro" id="IPR036259">
    <property type="entry name" value="MFS_trans_sf"/>
</dbReference>
<organism evidence="2 3">
    <name type="scientific">Timema podura</name>
    <name type="common">Walking stick</name>
    <dbReference type="NCBI Taxonomy" id="61482"/>
    <lineage>
        <taxon>Eukaryota</taxon>
        <taxon>Metazoa</taxon>
        <taxon>Ecdysozoa</taxon>
        <taxon>Arthropoda</taxon>
        <taxon>Hexapoda</taxon>
        <taxon>Insecta</taxon>
        <taxon>Pterygota</taxon>
        <taxon>Neoptera</taxon>
        <taxon>Polyneoptera</taxon>
        <taxon>Phasmatodea</taxon>
        <taxon>Timematodea</taxon>
        <taxon>Timematoidea</taxon>
        <taxon>Timematidae</taxon>
        <taxon>Timema</taxon>
    </lineage>
</organism>
<dbReference type="Proteomes" id="UP001153148">
    <property type="component" value="Unassembled WGS sequence"/>
</dbReference>
<evidence type="ECO:0000313" key="2">
    <source>
        <dbReference type="EMBL" id="CAG2067442.1"/>
    </source>
</evidence>
<keyword evidence="1" id="KW-1133">Transmembrane helix</keyword>
<sequence>MNRGALAECTQIVSNVDSYPDLSITGIMVFCEPHALHRVSTNMGSSINSKLVCSAPNPITDGVTYSFGVFYIKFLDYFQEGKGATAWIASILVGVTLCSGPISSSFVNRFGCRLVTIGGAILGSVCMALSIFAPNVTTLYLTIGVGT</sequence>
<keyword evidence="3" id="KW-1185">Reference proteome</keyword>
<protein>
    <recommendedName>
        <fullName evidence="4">Major facilitator superfamily (MFS) profile domain-containing protein</fullName>
    </recommendedName>
</protein>
<keyword evidence="1" id="KW-0812">Transmembrane</keyword>
<gene>
    <name evidence="2" type="ORF">TPAB3V08_LOCUS14385</name>
</gene>
<feature type="transmembrane region" description="Helical" evidence="1">
    <location>
        <begin position="114"/>
        <end position="133"/>
    </location>
</feature>
<name>A0ABN7PK29_TIMPD</name>
<comment type="caution">
    <text evidence="2">The sequence shown here is derived from an EMBL/GenBank/DDBJ whole genome shotgun (WGS) entry which is preliminary data.</text>
</comment>
<accession>A0ABN7PK29</accession>
<dbReference type="PANTHER" id="PTHR11360:SF284">
    <property type="entry name" value="EG:103B4.3 PROTEIN-RELATED"/>
    <property type="match status" value="1"/>
</dbReference>
<keyword evidence="1" id="KW-0472">Membrane</keyword>
<evidence type="ECO:0000313" key="3">
    <source>
        <dbReference type="Proteomes" id="UP001153148"/>
    </source>
</evidence>
<evidence type="ECO:0000256" key="1">
    <source>
        <dbReference type="SAM" id="Phobius"/>
    </source>
</evidence>
<dbReference type="InterPro" id="IPR050327">
    <property type="entry name" value="Proton-linked_MCT"/>
</dbReference>
<proteinExistence type="predicted"/>
<feature type="transmembrane region" description="Helical" evidence="1">
    <location>
        <begin position="84"/>
        <end position="102"/>
    </location>
</feature>
<dbReference type="Gene3D" id="1.20.1250.20">
    <property type="entry name" value="MFS general substrate transporter like domains"/>
    <property type="match status" value="1"/>
</dbReference>
<dbReference type="SUPFAM" id="SSF103473">
    <property type="entry name" value="MFS general substrate transporter"/>
    <property type="match status" value="1"/>
</dbReference>
<dbReference type="EMBL" id="CAJPIN010069132">
    <property type="protein sequence ID" value="CAG2067442.1"/>
    <property type="molecule type" value="Genomic_DNA"/>
</dbReference>
<dbReference type="PANTHER" id="PTHR11360">
    <property type="entry name" value="MONOCARBOXYLATE TRANSPORTER"/>
    <property type="match status" value="1"/>
</dbReference>
<evidence type="ECO:0008006" key="4">
    <source>
        <dbReference type="Google" id="ProtNLM"/>
    </source>
</evidence>
<feature type="non-terminal residue" evidence="2">
    <location>
        <position position="147"/>
    </location>
</feature>
<reference evidence="2" key="1">
    <citation type="submission" date="2021-03" db="EMBL/GenBank/DDBJ databases">
        <authorList>
            <person name="Tran Van P."/>
        </authorList>
    </citation>
    <scope>NUCLEOTIDE SEQUENCE</scope>
</reference>